<evidence type="ECO:0000256" key="9">
    <source>
        <dbReference type="ARBA" id="ARBA00023015"/>
    </source>
</evidence>
<keyword evidence="7 16" id="KW-0863">Zinc-finger</keyword>
<comment type="subunit">
    <text evidence="16">Forms homodimers. Interacts with ubiquitin-protein ligase UBE3A/E6-AP; this interaction stimulates UBE3A ubiquitin activity. Interacts with host TP53 and EP300; this interaction inhibits TP53 activity.</text>
</comment>
<evidence type="ECO:0000256" key="10">
    <source>
        <dbReference type="ARBA" id="ARBA00023125"/>
    </source>
</evidence>
<comment type="caution">
    <text evidence="16">Lacks conserved residue(s) required for the propagation of feature annotation.</text>
</comment>
<name>A0A5B9GG75_HPV07</name>
<dbReference type="GO" id="GO:0030430">
    <property type="term" value="C:host cell cytoplasm"/>
    <property type="evidence" value="ECO:0007669"/>
    <property type="project" value="UniProtKB-SubCell"/>
</dbReference>
<evidence type="ECO:0000256" key="13">
    <source>
        <dbReference type="ARBA" id="ARBA00023200"/>
    </source>
</evidence>
<comment type="miscellaneous">
    <text evidence="16">Belongs to the low risk human alphapapillomavirus family. The cancer-causing human papillomavirus E6 protein has a unique carboxy terminal PDZ domain containing substrate but low risk E6s do not possess this domain.</text>
</comment>
<comment type="subcellular location">
    <subcellularLocation>
        <location evidence="16 17">Host cytoplasm</location>
    </subcellularLocation>
    <subcellularLocation>
        <location evidence="16 17">Host nucleus</location>
    </subcellularLocation>
</comment>
<dbReference type="GO" id="GO:0052150">
    <property type="term" value="P:symbiont-mediated perturbation of host apoptosis"/>
    <property type="evidence" value="ECO:0007669"/>
    <property type="project" value="UniProtKB-KW"/>
</dbReference>
<keyword evidence="15 16" id="KW-1119">Modulation of host cell apoptosis by virus</keyword>
<organismHost>
    <name type="scientific">Homo sapiens</name>
    <name type="common">Human</name>
    <dbReference type="NCBI Taxonomy" id="9606"/>
</organismHost>
<evidence type="ECO:0000256" key="8">
    <source>
        <dbReference type="ARBA" id="ARBA00022833"/>
    </source>
</evidence>
<dbReference type="RefSeq" id="NP_041854.1">
    <property type="nucleotide sequence ID" value="NC_001595.1"/>
</dbReference>
<evidence type="ECO:0000256" key="1">
    <source>
        <dbReference type="ARBA" id="ARBA00006346"/>
    </source>
</evidence>
<keyword evidence="13 16" id="KW-1035">Host cytoplasm</keyword>
<evidence type="ECO:0000313" key="21">
    <source>
        <dbReference type="EMBL" id="QEE83808.1"/>
    </source>
</evidence>
<organism evidence="19">
    <name type="scientific">Human papillomavirus 7</name>
    <dbReference type="NCBI Taxonomy" id="10620"/>
    <lineage>
        <taxon>Viruses</taxon>
        <taxon>Monodnaviria</taxon>
        <taxon>Shotokuvirae</taxon>
        <taxon>Cossaviricota</taxon>
        <taxon>Papovaviricetes</taxon>
        <taxon>Zurhausenvirales</taxon>
        <taxon>Papillomaviridae</taxon>
        <taxon>Firstpapillomavirinae</taxon>
        <taxon>Alphapapillomavirus</taxon>
        <taxon>Alphapapillomavirus 8</taxon>
    </lineage>
</organism>
<evidence type="ECO:0000256" key="16">
    <source>
        <dbReference type="HAMAP-Rule" id="MF_04006"/>
    </source>
</evidence>
<reference evidence="19" key="1">
    <citation type="submission" date="2019-01" db="EMBL/GenBank/DDBJ databases">
        <title>Viral metagenomics updated the prevalence of human papillomavirus types in anogenital warts.</title>
        <authorList>
            <person name="Xu H."/>
            <person name="Zhang W."/>
        </authorList>
    </citation>
    <scope>NUCLEOTIDE SEQUENCE</scope>
    <source>
        <strain evidence="18">HPV7-gw-0705</strain>
        <strain evidence="19">HPV7-gw-0707</strain>
        <strain evidence="20">HPV7-gw-0710</strain>
        <strain evidence="21">HPV7-gw-0711</strain>
    </source>
</reference>
<keyword evidence="2 16" id="KW-0244">Early protein</keyword>
<dbReference type="OrthoDB" id="27353at10239"/>
<dbReference type="EMBL" id="MK463910">
    <property type="protein sequence ID" value="QEE83787.1"/>
    <property type="molecule type" value="Genomic_DNA"/>
</dbReference>
<keyword evidence="9 16" id="KW-0805">Transcription regulation</keyword>
<dbReference type="KEGG" id="vg:1489472"/>
<comment type="function">
    <text evidence="16">Plays a major role in the induction and maintenance of cellular transformation. E6 associates with host UBE3A/E6-AP ubiquitin-protein ligase and modulates its activity. Sequesters tumor suppressor TP53 in the host cytoplasm and modulates its activity by interacting with host EP300 that results in the reduction of TP53 acetylation and activation. In turn, apoptosis induced by DNA damage is inhibited. E6 protects also host keratinocytes from apoptosis by mediating the degradation of host BAK1. May also inhibit host immune response.</text>
</comment>
<keyword evidence="5 16" id="KW-1090">Inhibition of host innate immune response by virus</keyword>
<evidence type="ECO:0000256" key="2">
    <source>
        <dbReference type="ARBA" id="ARBA00022518"/>
    </source>
</evidence>
<evidence type="ECO:0000313" key="19">
    <source>
        <dbReference type="EMBL" id="QEE83794.1"/>
    </source>
</evidence>
<dbReference type="GO" id="GO:0039648">
    <property type="term" value="P:symbiont-mediated perturbation of host ubiquitin-like protein modification"/>
    <property type="evidence" value="ECO:0007669"/>
    <property type="project" value="UniProtKB-UniRule"/>
</dbReference>
<dbReference type="GeneID" id="1489472"/>
<evidence type="ECO:0000256" key="14">
    <source>
        <dbReference type="ARBA" id="ARBA00023280"/>
    </source>
</evidence>
<dbReference type="Gene3D" id="3.30.240.40">
    <property type="entry name" value="E6 early regulatory protein"/>
    <property type="match status" value="2"/>
</dbReference>
<keyword evidence="6 16" id="KW-0479">Metal-binding</keyword>
<comment type="similarity">
    <text evidence="1 17">Belongs to the papillomaviridae E6 protein family.</text>
</comment>
<evidence type="ECO:0000256" key="17">
    <source>
        <dbReference type="RuleBase" id="RU363123"/>
    </source>
</evidence>
<keyword evidence="10 16" id="KW-0238">DNA-binding</keyword>
<dbReference type="InterPro" id="IPR038575">
    <property type="entry name" value="E6_sf"/>
</dbReference>
<keyword evidence="3 16" id="KW-1048">Host nucleus</keyword>
<keyword evidence="4 16" id="KW-0945">Host-virus interaction</keyword>
<evidence type="ECO:0000256" key="3">
    <source>
        <dbReference type="ARBA" id="ARBA00022562"/>
    </source>
</evidence>
<keyword evidence="12 16" id="KW-0804">Transcription</keyword>
<gene>
    <name evidence="16 19" type="primary">E6</name>
</gene>
<dbReference type="SUPFAM" id="SSF161229">
    <property type="entry name" value="E6 C-terminal domain-like"/>
    <property type="match status" value="2"/>
</dbReference>
<dbReference type="GO" id="GO:0003677">
    <property type="term" value="F:DNA binding"/>
    <property type="evidence" value="ECO:0007669"/>
    <property type="project" value="UniProtKB-UniRule"/>
</dbReference>
<dbReference type="HAMAP" id="MF_04006">
    <property type="entry name" value="HPV_E6"/>
    <property type="match status" value="1"/>
</dbReference>
<dbReference type="GO" id="GO:0042025">
    <property type="term" value="C:host cell nucleus"/>
    <property type="evidence" value="ECO:0007669"/>
    <property type="project" value="UniProtKB-SubCell"/>
</dbReference>
<accession>A0A5B9GG75</accession>
<evidence type="ECO:0000256" key="15">
    <source>
        <dbReference type="ARBA" id="ARBA00023323"/>
    </source>
</evidence>
<keyword evidence="11 16" id="KW-0010">Activator</keyword>
<evidence type="ECO:0000256" key="11">
    <source>
        <dbReference type="ARBA" id="ARBA00023159"/>
    </source>
</evidence>
<feature type="zinc finger region" evidence="16">
    <location>
        <begin position="103"/>
        <end position="139"/>
    </location>
</feature>
<sequence>MSARCGSTARTLFELCDQCNITLPTLQINCIFCNSILQTAEVLAFAFRELYVVWRNDFPFAACVKCLEFYGKVNQYRNFRYAAYAPTVEEETGLTILEVRIRCCKCHKPLSPVEKTNHIVKKTQFFKLQDSWTGYCLHCWKKCMEKGQRSETSC</sequence>
<dbReference type="GO" id="GO:0039502">
    <property type="term" value="P:symbiont-mediated suppression of host type I interferon-mediated signaling pathway"/>
    <property type="evidence" value="ECO:0007669"/>
    <property type="project" value="UniProtKB-UniRule"/>
</dbReference>
<proteinExistence type="inferred from homology"/>
<dbReference type="GO" id="GO:0006355">
    <property type="term" value="P:regulation of DNA-templated transcription"/>
    <property type="evidence" value="ECO:0007669"/>
    <property type="project" value="UniProtKB-UniRule"/>
</dbReference>
<dbReference type="GO" id="GO:0052170">
    <property type="term" value="P:symbiont-mediated suppression of host innate immune response"/>
    <property type="evidence" value="ECO:0007669"/>
    <property type="project" value="UniProtKB-KW"/>
</dbReference>
<dbReference type="SMR" id="A0A5B9GG75"/>
<keyword evidence="14 16" id="KW-0899">Viral immunoevasion</keyword>
<dbReference type="EMBL" id="MK463911">
    <property type="protein sequence ID" value="QEE83794.1"/>
    <property type="molecule type" value="Genomic_DNA"/>
</dbReference>
<evidence type="ECO:0000313" key="18">
    <source>
        <dbReference type="EMBL" id="QEE83787.1"/>
    </source>
</evidence>
<evidence type="ECO:0000256" key="4">
    <source>
        <dbReference type="ARBA" id="ARBA00022581"/>
    </source>
</evidence>
<evidence type="ECO:0000313" key="20">
    <source>
        <dbReference type="EMBL" id="QEE83801.1"/>
    </source>
</evidence>
<dbReference type="GO" id="GO:0006351">
    <property type="term" value="P:DNA-templated transcription"/>
    <property type="evidence" value="ECO:0007669"/>
    <property type="project" value="UniProtKB-UniRule"/>
</dbReference>
<feature type="zinc finger region" evidence="16">
    <location>
        <begin position="30"/>
        <end position="66"/>
    </location>
</feature>
<keyword evidence="8 16" id="KW-0862">Zinc</keyword>
<dbReference type="EMBL" id="MK463913">
    <property type="protein sequence ID" value="QEE83808.1"/>
    <property type="molecule type" value="Genomic_DNA"/>
</dbReference>
<dbReference type="GO" id="GO:0008270">
    <property type="term" value="F:zinc ion binding"/>
    <property type="evidence" value="ECO:0007669"/>
    <property type="project" value="UniProtKB-KW"/>
</dbReference>
<dbReference type="InterPro" id="IPR001334">
    <property type="entry name" value="E6"/>
</dbReference>
<protein>
    <recommendedName>
        <fullName evidence="16 17">Protein E6</fullName>
    </recommendedName>
</protein>
<evidence type="ECO:0000256" key="12">
    <source>
        <dbReference type="ARBA" id="ARBA00023163"/>
    </source>
</evidence>
<dbReference type="EMBL" id="MK463912">
    <property type="protein sequence ID" value="QEE83801.1"/>
    <property type="molecule type" value="Genomic_DNA"/>
</dbReference>
<evidence type="ECO:0000256" key="6">
    <source>
        <dbReference type="ARBA" id="ARBA00022723"/>
    </source>
</evidence>
<evidence type="ECO:0000256" key="7">
    <source>
        <dbReference type="ARBA" id="ARBA00022771"/>
    </source>
</evidence>
<dbReference type="Pfam" id="PF00518">
    <property type="entry name" value="E6"/>
    <property type="match status" value="1"/>
</dbReference>
<evidence type="ECO:0000256" key="5">
    <source>
        <dbReference type="ARBA" id="ARBA00022632"/>
    </source>
</evidence>